<accession>A0A0P0IQ91</accession>
<dbReference type="EMBL" id="KT444558">
    <property type="protein sequence ID" value="ALK02183.1"/>
    <property type="molecule type" value="Genomic_RNA"/>
</dbReference>
<evidence type="ECO:0000313" key="3">
    <source>
        <dbReference type="Proteomes" id="UP000097604"/>
    </source>
</evidence>
<dbReference type="Proteomes" id="UP000097604">
    <property type="component" value="Genome"/>
</dbReference>
<dbReference type="Pfam" id="PF02454">
    <property type="entry name" value="Sigma_1s"/>
    <property type="match status" value="1"/>
</dbReference>
<dbReference type="GO" id="GO:0044003">
    <property type="term" value="P:symbiont-mediated perturbation of host process"/>
    <property type="evidence" value="ECO:0007669"/>
    <property type="project" value="InterPro"/>
</dbReference>
<proteinExistence type="predicted"/>
<reference evidence="2 3" key="1">
    <citation type="journal article" date="2015" name="J. Gen. Virol.">
        <title>Isolation and identification of bat viruses closely related to human, porcine and mink orthoreoviruses.</title>
        <authorList>
            <person name="Yang X.L."/>
            <person name="Tan B."/>
            <person name="Wang B."/>
            <person name="Li W."/>
            <person name="Wang N."/>
            <person name="Luo C.M."/>
            <person name="Wang M.N."/>
            <person name="Zhang W."/>
            <person name="Li B."/>
            <person name="Peng C."/>
            <person name="Ge X.Y."/>
            <person name="Zhang L.B."/>
            <person name="Shi Z."/>
        </authorList>
    </citation>
    <scope>NUCLEOTIDE SEQUENCE [LARGE SCALE GENOMIC DNA]</scope>
    <source>
        <strain evidence="2">WIV7</strain>
    </source>
</reference>
<evidence type="ECO:0000313" key="2">
    <source>
        <dbReference type="EMBL" id="ALK02183.1"/>
    </source>
</evidence>
<sequence length="120" mass="14012">MEHHYQKGSNQGLRRSRRRPKYTLILSSGSPKDSMMQINGSSLLNKVGTIWLHQSVMPNLQSPDWKILSEPSKQLSMDLIRVLPSWVVEWDNLRQDLQDYALTTTISLREWILRNVTLDH</sequence>
<dbReference type="InterPro" id="IPR003478">
    <property type="entry name" value="Capsid_sigma_1s"/>
</dbReference>
<protein>
    <submittedName>
        <fullName evidence="2">Sigma-1s</fullName>
    </submittedName>
</protein>
<evidence type="ECO:0000256" key="1">
    <source>
        <dbReference type="SAM" id="MobiDB-lite"/>
    </source>
</evidence>
<name>A0A0P0IQ91_9REOV</name>
<organism evidence="2 3">
    <name type="scientific">Mammalian orthoreovirus</name>
    <dbReference type="NCBI Taxonomy" id="351073"/>
    <lineage>
        <taxon>Viruses</taxon>
        <taxon>Riboviria</taxon>
        <taxon>Orthornavirae</taxon>
        <taxon>Duplornaviricota</taxon>
        <taxon>Resentoviricetes</taxon>
        <taxon>Reovirales</taxon>
        <taxon>Spinareoviridae</taxon>
        <taxon>Orthoreovirus</taxon>
        <taxon>Orthoreovirus mammalis</taxon>
    </lineage>
</organism>
<feature type="region of interest" description="Disordered" evidence="1">
    <location>
        <begin position="1"/>
        <end position="20"/>
    </location>
</feature>